<dbReference type="Proteomes" id="UP001147782">
    <property type="component" value="Unassembled WGS sequence"/>
</dbReference>
<dbReference type="OrthoDB" id="10256055at2759"/>
<dbReference type="RefSeq" id="XP_056549427.1">
    <property type="nucleotide sequence ID" value="XM_056705529.1"/>
</dbReference>
<dbReference type="PANTHER" id="PTHR41677:SF1">
    <property type="entry name" value="FE2OG DIOXYGENASE DOMAIN-CONTAINING PROTEIN"/>
    <property type="match status" value="1"/>
</dbReference>
<organism evidence="1 2">
    <name type="scientific">Penicillium cataractarum</name>
    <dbReference type="NCBI Taxonomy" id="2100454"/>
    <lineage>
        <taxon>Eukaryota</taxon>
        <taxon>Fungi</taxon>
        <taxon>Dikarya</taxon>
        <taxon>Ascomycota</taxon>
        <taxon>Pezizomycotina</taxon>
        <taxon>Eurotiomycetes</taxon>
        <taxon>Eurotiomycetidae</taxon>
        <taxon>Eurotiales</taxon>
        <taxon>Aspergillaceae</taxon>
        <taxon>Penicillium</taxon>
    </lineage>
</organism>
<reference evidence="1" key="1">
    <citation type="submission" date="2022-11" db="EMBL/GenBank/DDBJ databases">
        <authorList>
            <person name="Petersen C."/>
        </authorList>
    </citation>
    <scope>NUCLEOTIDE SEQUENCE</scope>
    <source>
        <strain evidence="1">IBT 29864</strain>
    </source>
</reference>
<dbReference type="AlphaFoldDB" id="A0A9W9USY1"/>
<accession>A0A9W9USY1</accession>
<keyword evidence="2" id="KW-1185">Reference proteome</keyword>
<dbReference type="PANTHER" id="PTHR41677">
    <property type="entry name" value="YALI0B19030P"/>
    <property type="match status" value="1"/>
</dbReference>
<comment type="caution">
    <text evidence="1">The sequence shown here is derived from an EMBL/GenBank/DDBJ whole genome shotgun (WGS) entry which is preliminary data.</text>
</comment>
<dbReference type="GeneID" id="81444708"/>
<protein>
    <recommendedName>
        <fullName evidence="3">Fe2OG dioxygenase domain-containing protein</fullName>
    </recommendedName>
</protein>
<dbReference type="EMBL" id="JAPZBS010000010">
    <property type="protein sequence ID" value="KAJ5355404.1"/>
    <property type="molecule type" value="Genomic_DNA"/>
</dbReference>
<evidence type="ECO:0008006" key="3">
    <source>
        <dbReference type="Google" id="ProtNLM"/>
    </source>
</evidence>
<sequence length="344" mass="38550">MSATQVITPTAAPKVQHVGQVTWRATRPTEPIPQFLIDEAKVETKQSFDAKQHLRYEPPSKIYTMKEIGLEGQGISPVAVTAPFQLFTEEAIKQMRAEIFSKPVLDNCLYMSEFVKSTVRGMGSARAPFTCDAWNSPEVLAKVSEVAGIELVPAMDYEIAAINISVNDQTIPIFNAPKPDEDEFPAFAWHRDSYPFVCVTMLSDCVGMTGGETALKTAWGEIMKVRGPAMGTAVVMQGRYIEHQALKAFGGRERISMVTSFRAKSPHVIDECVLTGVRPISNLSELYSQYTQYRLEVLEERIRDRLKKEQRSALAKRDFDIAGARAFLTQQKEFIESMIEELIE</sequence>
<evidence type="ECO:0000313" key="2">
    <source>
        <dbReference type="Proteomes" id="UP001147782"/>
    </source>
</evidence>
<name>A0A9W9USY1_9EURO</name>
<evidence type="ECO:0000313" key="1">
    <source>
        <dbReference type="EMBL" id="KAJ5355404.1"/>
    </source>
</evidence>
<gene>
    <name evidence="1" type="ORF">N7496_012616</name>
</gene>
<proteinExistence type="predicted"/>
<reference evidence="1" key="2">
    <citation type="journal article" date="2023" name="IMA Fungus">
        <title>Comparative genomic study of the Penicillium genus elucidates a diverse pangenome and 15 lateral gene transfer events.</title>
        <authorList>
            <person name="Petersen C."/>
            <person name="Sorensen T."/>
            <person name="Nielsen M.R."/>
            <person name="Sondergaard T.E."/>
            <person name="Sorensen J.L."/>
            <person name="Fitzpatrick D.A."/>
            <person name="Frisvad J.C."/>
            <person name="Nielsen K.L."/>
        </authorList>
    </citation>
    <scope>NUCLEOTIDE SEQUENCE</scope>
    <source>
        <strain evidence="1">IBT 29864</strain>
    </source>
</reference>